<keyword evidence="3" id="KW-0055">Arginine biosynthesis</keyword>
<dbReference type="PRINTS" id="PR00102">
    <property type="entry name" value="OTCASE"/>
</dbReference>
<dbReference type="EC" id="2.1.3.3" evidence="2"/>
<evidence type="ECO:0000256" key="5">
    <source>
        <dbReference type="ARBA" id="ARBA00022679"/>
    </source>
</evidence>
<dbReference type="PANTHER" id="PTHR45753">
    <property type="entry name" value="ORNITHINE CARBAMOYLTRANSFERASE, MITOCHONDRIAL"/>
    <property type="match status" value="1"/>
</dbReference>
<dbReference type="InterPro" id="IPR006132">
    <property type="entry name" value="Asp/Orn_carbamoyltranf_P-bd"/>
</dbReference>
<dbReference type="Pfam" id="PF00185">
    <property type="entry name" value="OTCace"/>
    <property type="match status" value="1"/>
</dbReference>
<evidence type="ECO:0000259" key="7">
    <source>
        <dbReference type="Pfam" id="PF02729"/>
    </source>
</evidence>
<dbReference type="GO" id="GO:0042450">
    <property type="term" value="P:L-arginine biosynthetic process via ornithine"/>
    <property type="evidence" value="ECO:0007669"/>
    <property type="project" value="TreeGrafter"/>
</dbReference>
<name>A0A6G0XWI5_9STRA</name>
<keyword evidence="5" id="KW-0808">Transferase</keyword>
<evidence type="ECO:0000256" key="3">
    <source>
        <dbReference type="ARBA" id="ARBA00022571"/>
    </source>
</evidence>
<dbReference type="PROSITE" id="PS00097">
    <property type="entry name" value="CARBAMOYLTRANSFERASE"/>
    <property type="match status" value="1"/>
</dbReference>
<dbReference type="NCBIfam" id="NF001986">
    <property type="entry name" value="PRK00779.1"/>
    <property type="match status" value="1"/>
</dbReference>
<dbReference type="FunFam" id="3.40.50.1370:FF:000009">
    <property type="entry name" value="Ornithine carbamoyltransferase, mitochondrial"/>
    <property type="match status" value="1"/>
</dbReference>
<organism evidence="8 9">
    <name type="scientific">Aphanomyces euteiches</name>
    <dbReference type="NCBI Taxonomy" id="100861"/>
    <lineage>
        <taxon>Eukaryota</taxon>
        <taxon>Sar</taxon>
        <taxon>Stramenopiles</taxon>
        <taxon>Oomycota</taxon>
        <taxon>Saprolegniomycetes</taxon>
        <taxon>Saprolegniales</taxon>
        <taxon>Verrucalvaceae</taxon>
        <taxon>Aphanomyces</taxon>
    </lineage>
</organism>
<evidence type="ECO:0000313" key="9">
    <source>
        <dbReference type="Proteomes" id="UP000481153"/>
    </source>
</evidence>
<gene>
    <name evidence="8" type="ORF">Ae201684_000642</name>
</gene>
<dbReference type="Proteomes" id="UP000481153">
    <property type="component" value="Unassembled WGS sequence"/>
</dbReference>
<reference evidence="8 9" key="1">
    <citation type="submission" date="2019-07" db="EMBL/GenBank/DDBJ databases">
        <title>Genomics analysis of Aphanomyces spp. identifies a new class of oomycete effector associated with host adaptation.</title>
        <authorList>
            <person name="Gaulin E."/>
        </authorList>
    </citation>
    <scope>NUCLEOTIDE SEQUENCE [LARGE SCALE GENOMIC DNA]</scope>
    <source>
        <strain evidence="8 9">ATCC 201684</strain>
    </source>
</reference>
<dbReference type="GO" id="GO:0005737">
    <property type="term" value="C:cytoplasm"/>
    <property type="evidence" value="ECO:0007669"/>
    <property type="project" value="UniProtKB-ARBA"/>
</dbReference>
<comment type="similarity">
    <text evidence="1">Belongs to the aspartate/ornithine carbamoyltransferase superfamily. OTCase family.</text>
</comment>
<keyword evidence="4" id="KW-0028">Amino-acid biosynthesis</keyword>
<dbReference type="Gene3D" id="3.40.50.1370">
    <property type="entry name" value="Aspartate/ornithine carbamoyltransferase"/>
    <property type="match status" value="2"/>
</dbReference>
<evidence type="ECO:0000259" key="6">
    <source>
        <dbReference type="Pfam" id="PF00185"/>
    </source>
</evidence>
<dbReference type="GO" id="GO:0016597">
    <property type="term" value="F:amino acid binding"/>
    <property type="evidence" value="ECO:0007669"/>
    <property type="project" value="InterPro"/>
</dbReference>
<dbReference type="InterPro" id="IPR036901">
    <property type="entry name" value="Asp/Orn_carbamoylTrfase_sf"/>
</dbReference>
<dbReference type="NCBIfam" id="TIGR00658">
    <property type="entry name" value="orni_carb_tr"/>
    <property type="match status" value="1"/>
</dbReference>
<dbReference type="PRINTS" id="PR00100">
    <property type="entry name" value="AOTCASE"/>
</dbReference>
<dbReference type="Pfam" id="PF02729">
    <property type="entry name" value="OTCace_N"/>
    <property type="match status" value="1"/>
</dbReference>
<dbReference type="VEuPathDB" id="FungiDB:AeMF1_008742"/>
<evidence type="ECO:0000313" key="8">
    <source>
        <dbReference type="EMBL" id="KAF0745068.1"/>
    </source>
</evidence>
<comment type="caution">
    <text evidence="8">The sequence shown here is derived from an EMBL/GenBank/DDBJ whole genome shotgun (WGS) entry which is preliminary data.</text>
</comment>
<evidence type="ECO:0000256" key="4">
    <source>
        <dbReference type="ARBA" id="ARBA00022605"/>
    </source>
</evidence>
<evidence type="ECO:0000256" key="2">
    <source>
        <dbReference type="ARBA" id="ARBA00013007"/>
    </source>
</evidence>
<dbReference type="InterPro" id="IPR006131">
    <property type="entry name" value="Asp_carbamoyltransf_Asp/Orn-bd"/>
</dbReference>
<protein>
    <recommendedName>
        <fullName evidence="2">ornithine carbamoyltransferase</fullName>
        <ecNumber evidence="2">2.1.3.3</ecNumber>
    </recommendedName>
</protein>
<feature type="domain" description="Aspartate/ornithine carbamoyltransferase carbamoyl-P binding" evidence="7">
    <location>
        <begin position="41"/>
        <end position="178"/>
    </location>
</feature>
<dbReference type="InterPro" id="IPR002292">
    <property type="entry name" value="Orn/put_carbamltrans"/>
</dbReference>
<evidence type="ECO:0000256" key="1">
    <source>
        <dbReference type="ARBA" id="ARBA00007805"/>
    </source>
</evidence>
<dbReference type="PANTHER" id="PTHR45753:SF3">
    <property type="entry name" value="ORNITHINE TRANSCARBAMYLASE, MITOCHONDRIAL"/>
    <property type="match status" value="1"/>
</dbReference>
<dbReference type="GO" id="GO:0019240">
    <property type="term" value="P:citrulline biosynthetic process"/>
    <property type="evidence" value="ECO:0007669"/>
    <property type="project" value="TreeGrafter"/>
</dbReference>
<dbReference type="InterPro" id="IPR006130">
    <property type="entry name" value="Asp/Orn_carbamoylTrfase"/>
</dbReference>
<accession>A0A6G0XWI5</accession>
<dbReference type="GO" id="GO:0004585">
    <property type="term" value="F:ornithine carbamoyltransferase activity"/>
    <property type="evidence" value="ECO:0007669"/>
    <property type="project" value="UniProtKB-EC"/>
</dbReference>
<sequence length="873" mass="98025">MQSIRRLGPSIHRPAAAIFQFAVPMQSVNPASNFSTSSIPREFLSTDQLSSQQFQELLDTAIDFKKQNFNGDILKNETLLMIFQKRSTRTRLSSEIGMQRLGGRALFLSSDDIQLGVNETLKDSARVMSRFGTILLARVYGHKDIEELARESSIPVINALSDKYHPLQALADYMTIQEHFGSAKGLTVSWVGDGNNVLHDYMLAAPLAGANIQIATPKGYEPAPDVIAKTLELAKAAGTTVTLTNDPNEAVKNANVIATDTWVSMGQEEESKKRIADFAGYQVTKSMLENAASDHIFLHCLPRHAEEVDDEVFYSDRSLVFNEAENRMWTVMAVLAKIAKIARPKHAIYADAASQRTAFAVKRLQETYALNQKRAIVSLFIVARNAMHARGDCLCESILAEDENAQDLSLQKRNITRQYGIPGRLSIYSTSPTEDLLQSSTLYDLLRPKTDNSYSDKDGRRGMFNDTYLATIDREKSTAWTKRAFRAKSQQYFDRAIDNANYNAKVREQMPSEELVDYLIHTSSLKVANVPELLGTMDTSAAIATAIVIEEFVRQEVQAFVAANYQFPSPNEDQLVLHIQELLNGAVPDEILVSVVAKELKCVFGDRIATKFDLDGVIRQEIEATSHANENETMEAWKSKRIADGIRALSDGAVCSDDGIYVTLLNGQPSYWFSAVIPDHGAITSEGYKSYQEAWATKLELEARITAFSEAPQPPSAPSILEETEDSIVKQKVVPAHYKEGILVPVPSYFQKDERMQRILKRIALPEPQTELSLILRQKSQLNKKLIRSREEREERKRLKRQETETTDAWLRRCAAEGRCPHCSNPVDHMNNGDSCLLWQAYESKLGKAEQKMSFLECSFEWFDEPRSIAYDV</sequence>
<dbReference type="EMBL" id="VJMJ01000003">
    <property type="protein sequence ID" value="KAF0745068.1"/>
    <property type="molecule type" value="Genomic_DNA"/>
</dbReference>
<feature type="domain" description="Aspartate/ornithine carbamoyltransferase Asp/Orn-binding" evidence="6">
    <location>
        <begin position="184"/>
        <end position="336"/>
    </location>
</feature>
<dbReference type="AlphaFoldDB" id="A0A6G0XWI5"/>
<proteinExistence type="inferred from homology"/>
<keyword evidence="9" id="KW-1185">Reference proteome</keyword>
<dbReference type="SUPFAM" id="SSF53671">
    <property type="entry name" value="Aspartate/ornithine carbamoyltransferase"/>
    <property type="match status" value="1"/>
</dbReference>